<comment type="caution">
    <text evidence="2">The sequence shown here is derived from an EMBL/GenBank/DDBJ whole genome shotgun (WGS) entry which is preliminary data.</text>
</comment>
<feature type="compositionally biased region" description="Basic and acidic residues" evidence="1">
    <location>
        <begin position="96"/>
        <end position="110"/>
    </location>
</feature>
<proteinExistence type="predicted"/>
<evidence type="ECO:0000256" key="1">
    <source>
        <dbReference type="SAM" id="MobiDB-lite"/>
    </source>
</evidence>
<feature type="region of interest" description="Disordered" evidence="1">
    <location>
        <begin position="543"/>
        <end position="577"/>
    </location>
</feature>
<feature type="compositionally biased region" description="Polar residues" evidence="1">
    <location>
        <begin position="558"/>
        <end position="577"/>
    </location>
</feature>
<name>A0AAD5KBR5_9FUNG</name>
<dbReference type="EMBL" id="JAIXMP010000011">
    <property type="protein sequence ID" value="KAI9265024.1"/>
    <property type="molecule type" value="Genomic_DNA"/>
</dbReference>
<reference evidence="2" key="2">
    <citation type="submission" date="2023-02" db="EMBL/GenBank/DDBJ databases">
        <authorList>
            <consortium name="DOE Joint Genome Institute"/>
            <person name="Mondo S.J."/>
            <person name="Chang Y."/>
            <person name="Wang Y."/>
            <person name="Ahrendt S."/>
            <person name="Andreopoulos W."/>
            <person name="Barry K."/>
            <person name="Beard J."/>
            <person name="Benny G.L."/>
            <person name="Blankenship S."/>
            <person name="Bonito G."/>
            <person name="Cuomo C."/>
            <person name="Desiro A."/>
            <person name="Gervers K.A."/>
            <person name="Hundley H."/>
            <person name="Kuo A."/>
            <person name="LaButti K."/>
            <person name="Lang B.F."/>
            <person name="Lipzen A."/>
            <person name="O'Donnell K."/>
            <person name="Pangilinan J."/>
            <person name="Reynolds N."/>
            <person name="Sandor L."/>
            <person name="Smith M.W."/>
            <person name="Tsang A."/>
            <person name="Grigoriev I.V."/>
            <person name="Stajich J.E."/>
            <person name="Spatafora J.W."/>
        </authorList>
    </citation>
    <scope>NUCLEOTIDE SEQUENCE</scope>
    <source>
        <strain evidence="2">RSA 2281</strain>
    </source>
</reference>
<feature type="region of interest" description="Disordered" evidence="1">
    <location>
        <begin position="91"/>
        <end position="110"/>
    </location>
</feature>
<dbReference type="Proteomes" id="UP001209540">
    <property type="component" value="Unassembled WGS sequence"/>
</dbReference>
<protein>
    <submittedName>
        <fullName evidence="2">Uncharacterized protein</fullName>
    </submittedName>
</protein>
<reference evidence="2" key="1">
    <citation type="journal article" date="2022" name="IScience">
        <title>Evolution of zygomycete secretomes and the origins of terrestrial fungal ecologies.</title>
        <authorList>
            <person name="Chang Y."/>
            <person name="Wang Y."/>
            <person name="Mondo S."/>
            <person name="Ahrendt S."/>
            <person name="Andreopoulos W."/>
            <person name="Barry K."/>
            <person name="Beard J."/>
            <person name="Benny G.L."/>
            <person name="Blankenship S."/>
            <person name="Bonito G."/>
            <person name="Cuomo C."/>
            <person name="Desiro A."/>
            <person name="Gervers K.A."/>
            <person name="Hundley H."/>
            <person name="Kuo A."/>
            <person name="LaButti K."/>
            <person name="Lang B.F."/>
            <person name="Lipzen A."/>
            <person name="O'Donnell K."/>
            <person name="Pangilinan J."/>
            <person name="Reynolds N."/>
            <person name="Sandor L."/>
            <person name="Smith M.E."/>
            <person name="Tsang A."/>
            <person name="Grigoriev I.V."/>
            <person name="Stajich J.E."/>
            <person name="Spatafora J.W."/>
        </authorList>
    </citation>
    <scope>NUCLEOTIDE SEQUENCE</scope>
    <source>
        <strain evidence="2">RSA 2281</strain>
    </source>
</reference>
<sequence>MTSLIIDNAGNIASMAISIIQEKADDWKQVVPEAHDFKRECEHFLNIIHALKPPVIVKEEKKPSLQQNNKLTTAFNTVRSVKAMAAQLQNLGSSNHSDHQKSRSSDSEKHEVILDDHGDITNNSNNTNNNEEAAQQQINNKDENGQVIANGHGNEYQQQQQNNMYSKIQRRRSILGNSISRKKKKAQSKEEEEDRGMHAIIQEILHHISGAQKRLEEFLKENDQKRTRWRYTIRWFFKRAIIAGEYRGFFRDESTAIRGLLNDLVLCQKIAEKAAIPKVDDFQKDMSEEAYLFWKKHMGQLVIAQWNQFIDSYVLLFGTPEPYDLAYIERMLTNKSTNSSAQQHHAHNDQITVYAFISFCKKHGFPFKKNIATTLMETEPVMSEEGRMEVTKMVMQMVSDFSAREMQDHLIALYVWFKGLERNDIEGYQKRANEWAHLVKASRGIDEINWSEQHKKAVEVDKARRTISFFYQKYMVMWRVGQVSRETIKDVDFPGRNRIKDFIRVCMPLDKANYTIVIGKSEGWEDHMPKVYKFLEKHIAMTGSNKPKKSSKTVGGDEQQSQKQQEPLSRGTGSKILQDTVIEELDIKKKGKETLS</sequence>
<evidence type="ECO:0000313" key="3">
    <source>
        <dbReference type="Proteomes" id="UP001209540"/>
    </source>
</evidence>
<gene>
    <name evidence="2" type="ORF">BDA99DRAFT_604334</name>
</gene>
<evidence type="ECO:0000313" key="2">
    <source>
        <dbReference type="EMBL" id="KAI9265024.1"/>
    </source>
</evidence>
<keyword evidence="3" id="KW-1185">Reference proteome</keyword>
<accession>A0AAD5KBR5</accession>
<dbReference type="AlphaFoldDB" id="A0AAD5KBR5"/>
<organism evidence="2 3">
    <name type="scientific">Phascolomyces articulosus</name>
    <dbReference type="NCBI Taxonomy" id="60185"/>
    <lineage>
        <taxon>Eukaryota</taxon>
        <taxon>Fungi</taxon>
        <taxon>Fungi incertae sedis</taxon>
        <taxon>Mucoromycota</taxon>
        <taxon>Mucoromycotina</taxon>
        <taxon>Mucoromycetes</taxon>
        <taxon>Mucorales</taxon>
        <taxon>Lichtheimiaceae</taxon>
        <taxon>Phascolomyces</taxon>
    </lineage>
</organism>